<dbReference type="OrthoDB" id="4510343at2759"/>
<evidence type="ECO:0000313" key="3">
    <source>
        <dbReference type="EMBL" id="RAK81348.1"/>
    </source>
</evidence>
<feature type="compositionally biased region" description="Low complexity" evidence="1">
    <location>
        <begin position="212"/>
        <end position="225"/>
    </location>
</feature>
<evidence type="ECO:0008006" key="5">
    <source>
        <dbReference type="Google" id="ProtNLM"/>
    </source>
</evidence>
<dbReference type="GeneID" id="63861132"/>
<reference evidence="3 4" key="1">
    <citation type="submission" date="2018-02" db="EMBL/GenBank/DDBJ databases">
        <title>The genomes of Aspergillus section Nigri reveals drivers in fungal speciation.</title>
        <authorList>
            <consortium name="DOE Joint Genome Institute"/>
            <person name="Vesth T.C."/>
            <person name="Nybo J."/>
            <person name="Theobald S."/>
            <person name="Brandl J."/>
            <person name="Frisvad J.C."/>
            <person name="Nielsen K.F."/>
            <person name="Lyhne E.K."/>
            <person name="Kogle M.E."/>
            <person name="Kuo A."/>
            <person name="Riley R."/>
            <person name="Clum A."/>
            <person name="Nolan M."/>
            <person name="Lipzen A."/>
            <person name="Salamov A."/>
            <person name="Henrissat B."/>
            <person name="Wiebenga A."/>
            <person name="De vries R.P."/>
            <person name="Grigoriev I.V."/>
            <person name="Mortensen U.H."/>
            <person name="Andersen M.R."/>
            <person name="Baker S.E."/>
        </authorList>
    </citation>
    <scope>NUCLEOTIDE SEQUENCE [LARGE SCALE GENOMIC DNA]</scope>
    <source>
        <strain evidence="3 4">CBS 313.89</strain>
    </source>
</reference>
<dbReference type="AlphaFoldDB" id="A0A8G1W343"/>
<dbReference type="Proteomes" id="UP000249789">
    <property type="component" value="Unassembled WGS sequence"/>
</dbReference>
<organism evidence="3 4">
    <name type="scientific">Aspergillus fijiensis CBS 313.89</name>
    <dbReference type="NCBI Taxonomy" id="1448319"/>
    <lineage>
        <taxon>Eukaryota</taxon>
        <taxon>Fungi</taxon>
        <taxon>Dikarya</taxon>
        <taxon>Ascomycota</taxon>
        <taxon>Pezizomycotina</taxon>
        <taxon>Eurotiomycetes</taxon>
        <taxon>Eurotiomycetidae</taxon>
        <taxon>Eurotiales</taxon>
        <taxon>Aspergillaceae</taxon>
        <taxon>Aspergillus</taxon>
    </lineage>
</organism>
<keyword evidence="4" id="KW-1185">Reference proteome</keyword>
<feature type="region of interest" description="Disordered" evidence="1">
    <location>
        <begin position="175"/>
        <end position="199"/>
    </location>
</feature>
<keyword evidence="2" id="KW-0732">Signal</keyword>
<protein>
    <recommendedName>
        <fullName evidence="5">Apple domain-containing protein</fullName>
    </recommendedName>
</protein>
<evidence type="ECO:0000313" key="4">
    <source>
        <dbReference type="Proteomes" id="UP000249789"/>
    </source>
</evidence>
<evidence type="ECO:0000256" key="2">
    <source>
        <dbReference type="SAM" id="SignalP"/>
    </source>
</evidence>
<feature type="chain" id="PRO_5034038798" description="Apple domain-containing protein" evidence="2">
    <location>
        <begin position="21"/>
        <end position="287"/>
    </location>
</feature>
<feature type="signal peptide" evidence="2">
    <location>
        <begin position="1"/>
        <end position="20"/>
    </location>
</feature>
<gene>
    <name evidence="3" type="ORF">BO72DRAFT_444407</name>
</gene>
<dbReference type="VEuPathDB" id="FungiDB:BO72DRAFT_444407"/>
<accession>A0A8G1W343</accession>
<dbReference type="EMBL" id="KZ824625">
    <property type="protein sequence ID" value="RAK81348.1"/>
    <property type="molecule type" value="Genomic_DNA"/>
</dbReference>
<feature type="region of interest" description="Disordered" evidence="1">
    <location>
        <begin position="212"/>
        <end position="239"/>
    </location>
</feature>
<feature type="compositionally biased region" description="Low complexity" evidence="1">
    <location>
        <begin position="175"/>
        <end position="197"/>
    </location>
</feature>
<sequence length="287" mass="29640">MVRLLSSTLVLLAALQVSGASPSVVTLTSSYTSTAVTTITTSIPSVSITSTCTWGTVAPTGCANTIWYDAGNYWSATCTTSAYSASTTKMTYSWVSVDACTDACTHYSNCAGVNWDDSETCRILAGSLELVPASSSVLAVELFFFDPCTSRVTSYVPETLTRTSTSEYTSLIVSTLTPTPTPTSTLGDTPTPTSSTSVHLIPSASSAPVLFPPTSARSSSSAPATLPQSSGSPLATSSSIVSTRSSATVSPMTSAAPAPSSAPDEVETLYSTIYTTELVTFFTECAI</sequence>
<evidence type="ECO:0000256" key="1">
    <source>
        <dbReference type="SAM" id="MobiDB-lite"/>
    </source>
</evidence>
<proteinExistence type="predicted"/>
<name>A0A8G1W343_9EURO</name>
<dbReference type="RefSeq" id="XP_040805358.1">
    <property type="nucleotide sequence ID" value="XM_040943799.1"/>
</dbReference>